<evidence type="ECO:0000256" key="7">
    <source>
        <dbReference type="SAM" id="Phobius"/>
    </source>
</evidence>
<gene>
    <name evidence="9" type="ORF">GCM10022383_06550</name>
</gene>
<dbReference type="InterPro" id="IPR027417">
    <property type="entry name" value="P-loop_NTPase"/>
</dbReference>
<evidence type="ECO:0000256" key="5">
    <source>
        <dbReference type="ARBA" id="ARBA00023137"/>
    </source>
</evidence>
<dbReference type="InterPro" id="IPR005702">
    <property type="entry name" value="Wzc-like_C"/>
</dbReference>
<dbReference type="PANTHER" id="PTHR32309">
    <property type="entry name" value="TYROSINE-PROTEIN KINASE"/>
    <property type="match status" value="1"/>
</dbReference>
<keyword evidence="7" id="KW-1133">Transmembrane helix</keyword>
<keyword evidence="3" id="KW-0418">Kinase</keyword>
<accession>A0ABP7MWZ8</accession>
<dbReference type="PANTHER" id="PTHR32309:SF31">
    <property type="entry name" value="CAPSULAR EXOPOLYSACCHARIDE FAMILY"/>
    <property type="match status" value="1"/>
</dbReference>
<evidence type="ECO:0000256" key="2">
    <source>
        <dbReference type="ARBA" id="ARBA00022741"/>
    </source>
</evidence>
<dbReference type="InterPro" id="IPR025669">
    <property type="entry name" value="AAA_dom"/>
</dbReference>
<dbReference type="EMBL" id="BAABCP010000001">
    <property type="protein sequence ID" value="GAA3930606.1"/>
    <property type="molecule type" value="Genomic_DNA"/>
</dbReference>
<feature type="domain" description="AAA" evidence="8">
    <location>
        <begin position="274"/>
        <end position="421"/>
    </location>
</feature>
<evidence type="ECO:0000256" key="4">
    <source>
        <dbReference type="ARBA" id="ARBA00022840"/>
    </source>
</evidence>
<dbReference type="Proteomes" id="UP001501591">
    <property type="component" value="Unassembled WGS sequence"/>
</dbReference>
<keyword evidence="7" id="KW-0472">Membrane</keyword>
<feature type="transmembrane region" description="Helical" evidence="7">
    <location>
        <begin position="177"/>
        <end position="196"/>
    </location>
</feature>
<evidence type="ECO:0000256" key="6">
    <source>
        <dbReference type="SAM" id="MobiDB-lite"/>
    </source>
</evidence>
<evidence type="ECO:0000313" key="10">
    <source>
        <dbReference type="Proteomes" id="UP001501591"/>
    </source>
</evidence>
<keyword evidence="5" id="KW-0829">Tyrosine-protein kinase</keyword>
<reference evidence="10" key="1">
    <citation type="journal article" date="2019" name="Int. J. Syst. Evol. Microbiol.">
        <title>The Global Catalogue of Microorganisms (GCM) 10K type strain sequencing project: providing services to taxonomists for standard genome sequencing and annotation.</title>
        <authorList>
            <consortium name="The Broad Institute Genomics Platform"/>
            <consortium name="The Broad Institute Genome Sequencing Center for Infectious Disease"/>
            <person name="Wu L."/>
            <person name="Ma J."/>
        </authorList>
    </citation>
    <scope>NUCLEOTIDE SEQUENCE [LARGE SCALE GENOMIC DNA]</scope>
    <source>
        <strain evidence="10">JCM 17024</strain>
    </source>
</reference>
<organism evidence="9 10">
    <name type="scientific">Microbacterium soli</name>
    <dbReference type="NCBI Taxonomy" id="446075"/>
    <lineage>
        <taxon>Bacteria</taxon>
        <taxon>Bacillati</taxon>
        <taxon>Actinomycetota</taxon>
        <taxon>Actinomycetes</taxon>
        <taxon>Micrococcales</taxon>
        <taxon>Microbacteriaceae</taxon>
        <taxon>Microbacterium</taxon>
    </lineage>
</organism>
<feature type="compositionally biased region" description="Low complexity" evidence="6">
    <location>
        <begin position="495"/>
        <end position="504"/>
    </location>
</feature>
<dbReference type="RefSeq" id="WP_344818072.1">
    <property type="nucleotide sequence ID" value="NZ_BAABCP010000001.1"/>
</dbReference>
<keyword evidence="1" id="KW-0808">Transferase</keyword>
<proteinExistence type="predicted"/>
<dbReference type="Pfam" id="PF13614">
    <property type="entry name" value="AAA_31"/>
    <property type="match status" value="1"/>
</dbReference>
<evidence type="ECO:0000313" key="9">
    <source>
        <dbReference type="EMBL" id="GAA3930606.1"/>
    </source>
</evidence>
<feature type="transmembrane region" description="Helical" evidence="7">
    <location>
        <begin position="12"/>
        <end position="32"/>
    </location>
</feature>
<keyword evidence="10" id="KW-1185">Reference proteome</keyword>
<evidence type="ECO:0000256" key="1">
    <source>
        <dbReference type="ARBA" id="ARBA00022679"/>
    </source>
</evidence>
<keyword evidence="2" id="KW-0547">Nucleotide-binding</keyword>
<dbReference type="NCBIfam" id="TIGR01007">
    <property type="entry name" value="eps_fam"/>
    <property type="match status" value="1"/>
</dbReference>
<sequence>MRLRDYAGAFRRYWPAIVLMIAVGVGVGLGWAKLQTPVYQADASGYISMSEKFDDSLFSPGQADTLAKAKVPTYLDMATWRTVAEQAASDLKLSASPEALVQRISVTNPDGTAILKISATGDSPTVARDLASAWVTALAAEIDRVEGDGEPGSADMTLQLGESASLPTEPQFPDTRMAMIVGLLIGLGGGVAFALVRALADRRLRSADDVEQRLNIPVAGTLPDVGTLADGNRLYRPTDVAEGPKAQRADFAVRESLRMLRTNLQFMNVDDPPRTIVVTSAMPGEGKSTVAANLAGTLAANGTHVILIDGDLRRPTVAETTGINGDVGLSDVLAGRLEITDALRRVTGVPNLLVLPAGTPPPNPSELLGSERMRTLLRNLAEHAMVIVDAPPLLSVTDGAVLTRQADGALVVVSTGRTGYDIVNDAVGMLEKIHGHVLGVVLNRVPVTGGMYGGVYAYEATAPDTAPSEARVPDAPLPPEKTPETVRKSTSKGPASASTGARTATRSRRQPTRRSPEDADLLSELFNDKPAGPAPAEHGVDAER</sequence>
<dbReference type="Gene3D" id="3.40.50.300">
    <property type="entry name" value="P-loop containing nucleotide triphosphate hydrolases"/>
    <property type="match status" value="1"/>
</dbReference>
<protein>
    <submittedName>
        <fullName evidence="9">Polysaccharide biosynthesis tyrosine autokinase</fullName>
    </submittedName>
</protein>
<dbReference type="SUPFAM" id="SSF52540">
    <property type="entry name" value="P-loop containing nucleoside triphosphate hydrolases"/>
    <property type="match status" value="1"/>
</dbReference>
<comment type="caution">
    <text evidence="9">The sequence shown here is derived from an EMBL/GenBank/DDBJ whole genome shotgun (WGS) entry which is preliminary data.</text>
</comment>
<keyword evidence="4" id="KW-0067">ATP-binding</keyword>
<dbReference type="InterPro" id="IPR050445">
    <property type="entry name" value="Bact_polysacc_biosynth/exp"/>
</dbReference>
<evidence type="ECO:0000259" key="8">
    <source>
        <dbReference type="Pfam" id="PF13614"/>
    </source>
</evidence>
<evidence type="ECO:0000256" key="3">
    <source>
        <dbReference type="ARBA" id="ARBA00022777"/>
    </source>
</evidence>
<dbReference type="CDD" id="cd05387">
    <property type="entry name" value="BY-kinase"/>
    <property type="match status" value="1"/>
</dbReference>
<feature type="region of interest" description="Disordered" evidence="6">
    <location>
        <begin position="466"/>
        <end position="544"/>
    </location>
</feature>
<keyword evidence="7" id="KW-0812">Transmembrane</keyword>
<name>A0ABP7MWZ8_9MICO</name>